<evidence type="ECO:0000256" key="1">
    <source>
        <dbReference type="SAM" id="MobiDB-lite"/>
    </source>
</evidence>
<keyword evidence="2" id="KW-1185">Reference proteome</keyword>
<feature type="region of interest" description="Disordered" evidence="1">
    <location>
        <begin position="22"/>
        <end position="235"/>
    </location>
</feature>
<reference evidence="2" key="1">
    <citation type="journal article" date="2020" name="Plant Biotechnol. J.">
        <title>The pomegranate (Punica granatum L.) draft genome dissects genetic divergence between soft- and hard-seeded cultivars.</title>
        <authorList>
            <person name="Luo X."/>
            <person name="Li H."/>
            <person name="Wu Z."/>
            <person name="Yao W."/>
            <person name="Zhao P."/>
            <person name="Cao D."/>
            <person name="Yu H."/>
            <person name="Li K."/>
            <person name="Poudel K."/>
            <person name="Zhao D."/>
            <person name="Zhang F."/>
            <person name="Xia X."/>
            <person name="Chen L."/>
            <person name="Wang Q."/>
            <person name="Jing D."/>
            <person name="Cao S."/>
        </authorList>
    </citation>
    <scope>NUCLEOTIDE SEQUENCE [LARGE SCALE GENOMIC DNA]</scope>
    <source>
        <strain evidence="2">cv. Tunisia</strain>
    </source>
</reference>
<gene>
    <name evidence="3" type="primary">LOC116204825</name>
</gene>
<accession>A0A6P8DI55</accession>
<dbReference type="AlphaFoldDB" id="A0A6P8DI55"/>
<sequence length="293" mass="32358">MARTNKYTSINFNDIYEKQLSSSAIKSGSSRPSTAPSSSSSSSPYASLSSHNAAASNYKSHLTQGRMLVLSRPAPKPIAVAPPPSSPLPVPDQPRDEPDADPISLRPLGRTGAGSPLPCPVPVLERDKEVVSSLTSPKPDKFVPPHLRPGFTGREERPEVPKQAAPRGREREPVHRQQQQQQGPYGSPSPGRYGEDQMGRPKSGGYDRMMRDGESDLSRGSSFGTRPSSRGCADLGYDKQLRSRTYYRCSASVNFTRQCRQRRSNPFSWRFSCLVLHIDGAMSRWKRTNMEKI</sequence>
<name>A0A6P8DI55_PUNGR</name>
<feature type="compositionally biased region" description="Basic and acidic residues" evidence="1">
    <location>
        <begin position="208"/>
        <end position="217"/>
    </location>
</feature>
<dbReference type="RefSeq" id="XP_031393001.1">
    <property type="nucleotide sequence ID" value="XM_031537141.1"/>
</dbReference>
<dbReference type="GeneID" id="116204825"/>
<evidence type="ECO:0000313" key="2">
    <source>
        <dbReference type="Proteomes" id="UP000515151"/>
    </source>
</evidence>
<reference evidence="3" key="2">
    <citation type="submission" date="2025-08" db="UniProtKB">
        <authorList>
            <consortium name="RefSeq"/>
        </authorList>
    </citation>
    <scope>IDENTIFICATION</scope>
    <source>
        <tissue evidence="3">Leaf</tissue>
    </source>
</reference>
<dbReference type="Proteomes" id="UP000515151">
    <property type="component" value="Chromosome 4"/>
</dbReference>
<protein>
    <submittedName>
        <fullName evidence="3">Uncharacterized protein LOC116204825 isoform X1</fullName>
    </submittedName>
</protein>
<dbReference type="OrthoDB" id="1937549at2759"/>
<feature type="compositionally biased region" description="Low complexity" evidence="1">
    <location>
        <begin position="27"/>
        <end position="57"/>
    </location>
</feature>
<feature type="compositionally biased region" description="Pro residues" evidence="1">
    <location>
        <begin position="74"/>
        <end position="92"/>
    </location>
</feature>
<feature type="compositionally biased region" description="Polar residues" evidence="1">
    <location>
        <begin position="218"/>
        <end position="228"/>
    </location>
</feature>
<evidence type="ECO:0000313" key="3">
    <source>
        <dbReference type="RefSeq" id="XP_031393001.1"/>
    </source>
</evidence>
<proteinExistence type="predicted"/>
<feature type="compositionally biased region" description="Low complexity" evidence="1">
    <location>
        <begin position="176"/>
        <end position="192"/>
    </location>
</feature>
<organism evidence="2 3">
    <name type="scientific">Punica granatum</name>
    <name type="common">Pomegranate</name>
    <dbReference type="NCBI Taxonomy" id="22663"/>
    <lineage>
        <taxon>Eukaryota</taxon>
        <taxon>Viridiplantae</taxon>
        <taxon>Streptophyta</taxon>
        <taxon>Embryophyta</taxon>
        <taxon>Tracheophyta</taxon>
        <taxon>Spermatophyta</taxon>
        <taxon>Magnoliopsida</taxon>
        <taxon>eudicotyledons</taxon>
        <taxon>Gunneridae</taxon>
        <taxon>Pentapetalae</taxon>
        <taxon>rosids</taxon>
        <taxon>malvids</taxon>
        <taxon>Myrtales</taxon>
        <taxon>Lythraceae</taxon>
        <taxon>Punica</taxon>
    </lineage>
</organism>